<sequence>MNAYVFEFTQINSTNSPLVGGKAANLAKLAKIPTIHVPTGFCLSTAAFQRMLELTPTISELLDQAALLSVVDRTAIAELSAALRHTIQSSPLPAEIHAAISQLLAQFGPTKAYAIRSSATAEDSPSASFAGQHDSYLNIVGEAAIIQQIKACWASLFSERAMIYRLQQGFEQRSVSLAVIVQAMVFASVSGIMFTADPITANRKLLAIEASFGLGEALVAGRVNPDSYQLRNGEVVSATIATKQHAIYPTKAGGTEEQPIMPAQQQQPALSQPQLLQLEAIGRTIEQHFGQPQDIEWCLVDEQFYIVQSRPITTFYPIPAANDAKNHIYISVGHQQMMTDAMKPLGLAIWQLTAGRPMVHAGGRLFVDIIDDLAVPARRAIMLDVLGKSDPLIRSALTTLIERGDIIPVAPAQPAASTLDKFKPTSADSLEFQPMIEHDPALVTALIAQSEHDLANLKHTIVTKSGAELCDYILHDIQQLKQSLANPQSFGVIMSAINGSNWLNERMDEWLGEKNAADSISQAVDHNITSTMGLELLDVADVIRRYPAVCDYLAQTNEPNFLDQLEQFEGGSLARQAIEAYLAKYGMRCAGEIDITRTRWSENPATLLPLIVHNIKSFAPGASHQKFAHGRQVAFNKEQELLERLQQLPDGAAKAATTKRVIDLIRSFIGYREYPKYHIVSRYFVYKQALLQAAEVLVQAKVLRDKTDIAYLTFAELHEVLRTQQLADQLIEQRKAEHAQFQKLTPPRVLTSDGELLNGSYQRSDVPAGALMGLAVSAGVVEGRARVMLQMETATLEAGDILVTRFTDPSWTPLFVAIQGLVTEVGGLMTHGAVIAREYGLPAVVGVADATKRIRDGQRIRLNGNTGTIEML</sequence>
<evidence type="ECO:0000256" key="7">
    <source>
        <dbReference type="ARBA" id="ARBA00076136"/>
    </source>
</evidence>
<proteinExistence type="inferred from homology"/>
<dbReference type="Gene3D" id="3.30.1490.20">
    <property type="entry name" value="ATP-grasp fold, A domain"/>
    <property type="match status" value="1"/>
</dbReference>
<dbReference type="Pfam" id="PF01326">
    <property type="entry name" value="PPDK_N"/>
    <property type="match status" value="1"/>
</dbReference>
<dbReference type="InterPro" id="IPR008279">
    <property type="entry name" value="PEP-util_enz_mobile_dom"/>
</dbReference>
<dbReference type="EC" id="2.7.9.6" evidence="5"/>
<name>A0A0P6Y1H7_9CHLR</name>
<dbReference type="GO" id="GO:0016301">
    <property type="term" value="F:kinase activity"/>
    <property type="evidence" value="ECO:0007669"/>
    <property type="project" value="InterPro"/>
</dbReference>
<dbReference type="InterPro" id="IPR002192">
    <property type="entry name" value="PPDK_AMP/ATP-bd"/>
</dbReference>
<comment type="catalytic activity">
    <reaction evidence="3">
        <text>rifampicin + ATP + H2O = 21-phosphorifampicin + AMP + phosphate + 2 H(+)</text>
        <dbReference type="Rhea" id="RHEA:56304"/>
        <dbReference type="ChEBI" id="CHEBI:15377"/>
        <dbReference type="ChEBI" id="CHEBI:15378"/>
        <dbReference type="ChEBI" id="CHEBI:30616"/>
        <dbReference type="ChEBI" id="CHEBI:43474"/>
        <dbReference type="ChEBI" id="CHEBI:71365"/>
        <dbReference type="ChEBI" id="CHEBI:140195"/>
        <dbReference type="ChEBI" id="CHEBI:456215"/>
        <dbReference type="EC" id="2.7.9.6"/>
    </reaction>
    <physiologicalReaction direction="left-to-right" evidence="3">
        <dbReference type="Rhea" id="RHEA:56305"/>
    </physiologicalReaction>
</comment>
<dbReference type="STRING" id="70996.SE18_01925"/>
<gene>
    <name evidence="11" type="ORF">SE18_01925</name>
</gene>
<dbReference type="RefSeq" id="WP_054532732.1">
    <property type="nucleotide sequence ID" value="NZ_LGKP01000005.1"/>
</dbReference>
<dbReference type="AlphaFoldDB" id="A0A0P6Y1H7"/>
<evidence type="ECO:0000259" key="10">
    <source>
        <dbReference type="Pfam" id="PF01326"/>
    </source>
</evidence>
<dbReference type="PATRIC" id="fig|70996.4.peg.1264"/>
<evidence type="ECO:0000256" key="4">
    <source>
        <dbReference type="ARBA" id="ARBA00061332"/>
    </source>
</evidence>
<evidence type="ECO:0000256" key="3">
    <source>
        <dbReference type="ARBA" id="ARBA00051922"/>
    </source>
</evidence>
<evidence type="ECO:0000313" key="11">
    <source>
        <dbReference type="EMBL" id="KPL91437.1"/>
    </source>
</evidence>
<dbReference type="InterPro" id="IPR051549">
    <property type="entry name" value="PEP_Utilizing_Enz"/>
</dbReference>
<evidence type="ECO:0000313" key="12">
    <source>
        <dbReference type="Proteomes" id="UP000050277"/>
    </source>
</evidence>
<dbReference type="SUPFAM" id="SSF56059">
    <property type="entry name" value="Glutathione synthetase ATP-binding domain-like"/>
    <property type="match status" value="1"/>
</dbReference>
<evidence type="ECO:0000256" key="6">
    <source>
        <dbReference type="ARBA" id="ARBA00074400"/>
    </source>
</evidence>
<evidence type="ECO:0000256" key="8">
    <source>
        <dbReference type="SAM" id="Phobius"/>
    </source>
</evidence>
<keyword evidence="12" id="KW-1185">Reference proteome</keyword>
<dbReference type="NCBIfam" id="NF004879">
    <property type="entry name" value="PRK06241.1-4"/>
    <property type="match status" value="1"/>
</dbReference>
<accession>A0A0P6Y1H7</accession>
<keyword evidence="2" id="KW-0067">ATP-binding</keyword>
<keyword evidence="8" id="KW-0812">Transmembrane</keyword>
<dbReference type="PANTHER" id="PTHR43615:SF1">
    <property type="entry name" value="PPDK_N DOMAIN-CONTAINING PROTEIN"/>
    <property type="match status" value="1"/>
</dbReference>
<dbReference type="SUPFAM" id="SSF52009">
    <property type="entry name" value="Phosphohistidine domain"/>
    <property type="match status" value="1"/>
</dbReference>
<organism evidence="11 12">
    <name type="scientific">Herpetosiphon geysericola</name>
    <dbReference type="NCBI Taxonomy" id="70996"/>
    <lineage>
        <taxon>Bacteria</taxon>
        <taxon>Bacillati</taxon>
        <taxon>Chloroflexota</taxon>
        <taxon>Chloroflexia</taxon>
        <taxon>Herpetosiphonales</taxon>
        <taxon>Herpetosiphonaceae</taxon>
        <taxon>Herpetosiphon</taxon>
    </lineage>
</organism>
<evidence type="ECO:0000256" key="2">
    <source>
        <dbReference type="ARBA" id="ARBA00022840"/>
    </source>
</evidence>
<feature type="domain" description="Pyruvate phosphate dikinase AMP/ATP-binding" evidence="10">
    <location>
        <begin position="17"/>
        <end position="314"/>
    </location>
</feature>
<protein>
    <recommendedName>
        <fullName evidence="6">Rifampicin phosphotransferase</fullName>
        <ecNumber evidence="5">2.7.9.6</ecNumber>
    </recommendedName>
    <alternativeName>
        <fullName evidence="7">Rifampin phosphotransferase</fullName>
    </alternativeName>
</protein>
<dbReference type="EMBL" id="LGKP01000005">
    <property type="protein sequence ID" value="KPL91437.1"/>
    <property type="molecule type" value="Genomic_DNA"/>
</dbReference>
<dbReference type="GO" id="GO:0005524">
    <property type="term" value="F:ATP binding"/>
    <property type="evidence" value="ECO:0007669"/>
    <property type="project" value="UniProtKB-KW"/>
</dbReference>
<keyword evidence="11" id="KW-0670">Pyruvate</keyword>
<dbReference type="NCBIfam" id="NF041857">
    <property type="entry name" value="RIF_Ptrans_rph"/>
    <property type="match status" value="1"/>
</dbReference>
<feature type="transmembrane region" description="Helical" evidence="8">
    <location>
        <begin position="175"/>
        <end position="196"/>
    </location>
</feature>
<evidence type="ECO:0000256" key="5">
    <source>
        <dbReference type="ARBA" id="ARBA00066332"/>
    </source>
</evidence>
<reference evidence="11 12" key="1">
    <citation type="submission" date="2015-07" db="EMBL/GenBank/DDBJ databases">
        <title>Whole genome sequence of Herpetosiphon geysericola DSM 7119.</title>
        <authorList>
            <person name="Hemp J."/>
            <person name="Ward L.M."/>
            <person name="Pace L.A."/>
            <person name="Fischer W.W."/>
        </authorList>
    </citation>
    <scope>NUCLEOTIDE SEQUENCE [LARGE SCALE GENOMIC DNA]</scope>
    <source>
        <strain evidence="11 12">DSM 7119</strain>
    </source>
</reference>
<dbReference type="NCBIfam" id="NF004877">
    <property type="entry name" value="PRK06241.1-2"/>
    <property type="match status" value="1"/>
</dbReference>
<dbReference type="InterPro" id="IPR036637">
    <property type="entry name" value="Phosphohistidine_dom_sf"/>
</dbReference>
<keyword evidence="1" id="KW-0547">Nucleotide-binding</keyword>
<dbReference type="FunFam" id="3.30.1490.20:FF:000010">
    <property type="entry name" value="Phosphoenolpyruvate synthase"/>
    <property type="match status" value="1"/>
</dbReference>
<dbReference type="Gene3D" id="3.30.470.20">
    <property type="entry name" value="ATP-grasp fold, B domain"/>
    <property type="match status" value="1"/>
</dbReference>
<dbReference type="InterPro" id="IPR013815">
    <property type="entry name" value="ATP_grasp_subdomain_1"/>
</dbReference>
<comment type="similarity">
    <text evidence="4">Belongs to the rifampicin phosphotransferase family.</text>
</comment>
<keyword evidence="8" id="KW-1133">Transmembrane helix</keyword>
<dbReference type="OrthoDB" id="9765468at2"/>
<comment type="caution">
    <text evidence="11">The sequence shown here is derived from an EMBL/GenBank/DDBJ whole genome shotgun (WGS) entry which is preliminary data.</text>
</comment>
<feature type="domain" description="PEP-utilising enzyme mobile" evidence="9">
    <location>
        <begin position="797"/>
        <end position="867"/>
    </location>
</feature>
<evidence type="ECO:0000256" key="1">
    <source>
        <dbReference type="ARBA" id="ARBA00022741"/>
    </source>
</evidence>
<evidence type="ECO:0000259" key="9">
    <source>
        <dbReference type="Pfam" id="PF00391"/>
    </source>
</evidence>
<dbReference type="Gene3D" id="3.50.30.10">
    <property type="entry name" value="Phosphohistidine domain"/>
    <property type="match status" value="1"/>
</dbReference>
<dbReference type="FunFam" id="3.50.30.10:FF:000007">
    <property type="entry name" value="Phosphoenolpyruvate synthase"/>
    <property type="match status" value="1"/>
</dbReference>
<keyword evidence="8" id="KW-0472">Membrane</keyword>
<dbReference type="Proteomes" id="UP000050277">
    <property type="component" value="Unassembled WGS sequence"/>
</dbReference>
<dbReference type="Pfam" id="PF00391">
    <property type="entry name" value="PEP-utilizers"/>
    <property type="match status" value="1"/>
</dbReference>
<dbReference type="PANTHER" id="PTHR43615">
    <property type="entry name" value="PHOSPHOENOLPYRUVATE SYNTHASE-RELATED"/>
    <property type="match status" value="1"/>
</dbReference>